<accession>A0AAX1TMY8</accession>
<feature type="coiled-coil region" evidence="1">
    <location>
        <begin position="174"/>
        <end position="228"/>
    </location>
</feature>
<dbReference type="SUPFAM" id="SSF117892">
    <property type="entry name" value="Band 7/SPFH domain"/>
    <property type="match status" value="1"/>
</dbReference>
<keyword evidence="4" id="KW-0378">Hydrolase</keyword>
<name>A0AAX1TMY8_9FUSO</name>
<evidence type="ECO:0000256" key="2">
    <source>
        <dbReference type="SAM" id="Phobius"/>
    </source>
</evidence>
<keyword evidence="2" id="KW-1133">Transmembrane helix</keyword>
<dbReference type="PANTHER" id="PTHR42911">
    <property type="entry name" value="MODULATOR OF FTSH PROTEASE HFLC"/>
    <property type="match status" value="1"/>
</dbReference>
<proteinExistence type="predicted"/>
<evidence type="ECO:0000259" key="3">
    <source>
        <dbReference type="SMART" id="SM00244"/>
    </source>
</evidence>
<gene>
    <name evidence="4" type="ORF">NCTC12112_01116</name>
</gene>
<evidence type="ECO:0000256" key="1">
    <source>
        <dbReference type="SAM" id="Coils"/>
    </source>
</evidence>
<keyword evidence="1" id="KW-0175">Coiled coil</keyword>
<dbReference type="AlphaFoldDB" id="A0AAX1TMY8"/>
<dbReference type="PANTHER" id="PTHR42911:SF2">
    <property type="entry name" value="PROHIBITIN FAMILY PROTEIN"/>
    <property type="match status" value="1"/>
</dbReference>
<dbReference type="InterPro" id="IPR000163">
    <property type="entry name" value="Prohibitin"/>
</dbReference>
<dbReference type="SMART" id="SM00244">
    <property type="entry name" value="PHB"/>
    <property type="match status" value="1"/>
</dbReference>
<dbReference type="CDD" id="cd03401">
    <property type="entry name" value="SPFH_prohibitin"/>
    <property type="match status" value="1"/>
</dbReference>
<keyword evidence="2" id="KW-0472">Membrane</keyword>
<sequence length="263" mass="30129">MKKQVMLGSIGVILILVFFMAFTSFYTVKTGEVAIISSWGKITRIDREGLNFKIPVVQTKEMLVTRDKIYSFDNMSVSTKDMQSIVLDLTVQSAVSDPEKLYRSFRGMHEMSFIIPRTKEVVQASISKYTIEEFVSKRQELSKIIYEDLKDDFNAYGLSVSNVSITNHDFSVEYEKAIEAKKVAEQEVERTRFEQEKFRVEAENQVLLAEYKLKEKELQAKANQVEAESLSPMLLKKLTIEKWNGKLPQVSGGDNAPIIRLND</sequence>
<feature type="domain" description="Band 7" evidence="3">
    <location>
        <begin position="23"/>
        <end position="182"/>
    </location>
</feature>
<reference evidence="4 5" key="1">
    <citation type="submission" date="2018-06" db="EMBL/GenBank/DDBJ databases">
        <authorList>
            <consortium name="Pathogen Informatics"/>
            <person name="Doyle S."/>
        </authorList>
    </citation>
    <scope>NUCLEOTIDE SEQUENCE [LARGE SCALE GENOMIC DNA]</scope>
    <source>
        <strain evidence="4 5">NCTC12112</strain>
    </source>
</reference>
<dbReference type="RefSeq" id="WP_005976962.1">
    <property type="nucleotide sequence ID" value="NZ_BAABXY010000001.1"/>
</dbReference>
<keyword evidence="2" id="KW-0812">Transmembrane</keyword>
<dbReference type="InterPro" id="IPR036013">
    <property type="entry name" value="Band_7/SPFH_dom_sf"/>
</dbReference>
<protein>
    <submittedName>
        <fullName evidence="4">FtsH protease regulator HflK</fullName>
    </submittedName>
</protein>
<evidence type="ECO:0000313" key="5">
    <source>
        <dbReference type="Proteomes" id="UP000249008"/>
    </source>
</evidence>
<dbReference type="InterPro" id="IPR001107">
    <property type="entry name" value="Band_7"/>
</dbReference>
<evidence type="ECO:0000313" key="4">
    <source>
        <dbReference type="EMBL" id="SQJ01164.1"/>
    </source>
</evidence>
<dbReference type="GO" id="GO:0006508">
    <property type="term" value="P:proteolysis"/>
    <property type="evidence" value="ECO:0007669"/>
    <property type="project" value="UniProtKB-KW"/>
</dbReference>
<dbReference type="GeneID" id="78455687"/>
<dbReference type="PRINTS" id="PR00679">
    <property type="entry name" value="PROHIBITIN"/>
</dbReference>
<dbReference type="Proteomes" id="UP000249008">
    <property type="component" value="Chromosome 1"/>
</dbReference>
<organism evidence="4 5">
    <name type="scientific">Fusobacterium ulcerans</name>
    <dbReference type="NCBI Taxonomy" id="861"/>
    <lineage>
        <taxon>Bacteria</taxon>
        <taxon>Fusobacteriati</taxon>
        <taxon>Fusobacteriota</taxon>
        <taxon>Fusobacteriia</taxon>
        <taxon>Fusobacteriales</taxon>
        <taxon>Fusobacteriaceae</taxon>
        <taxon>Fusobacterium</taxon>
    </lineage>
</organism>
<dbReference type="Gene3D" id="3.30.479.30">
    <property type="entry name" value="Band 7 domain"/>
    <property type="match status" value="1"/>
</dbReference>
<dbReference type="GO" id="GO:0008233">
    <property type="term" value="F:peptidase activity"/>
    <property type="evidence" value="ECO:0007669"/>
    <property type="project" value="UniProtKB-KW"/>
</dbReference>
<dbReference type="Pfam" id="PF01145">
    <property type="entry name" value="Band_7"/>
    <property type="match status" value="1"/>
</dbReference>
<feature type="transmembrane region" description="Helical" evidence="2">
    <location>
        <begin position="7"/>
        <end position="28"/>
    </location>
</feature>
<dbReference type="GO" id="GO:0016020">
    <property type="term" value="C:membrane"/>
    <property type="evidence" value="ECO:0007669"/>
    <property type="project" value="InterPro"/>
</dbReference>
<dbReference type="KEGG" id="ful:C4N20_12755"/>
<keyword evidence="4" id="KW-0645">Protease</keyword>
<dbReference type="EMBL" id="LS483487">
    <property type="protein sequence ID" value="SQJ01164.1"/>
    <property type="molecule type" value="Genomic_DNA"/>
</dbReference>